<dbReference type="InterPro" id="IPR018764">
    <property type="entry name" value="RskA_C"/>
</dbReference>
<name>A0ABY7SXD7_9RHOB</name>
<dbReference type="Proteomes" id="UP001218412">
    <property type="component" value="Chromosome"/>
</dbReference>
<accession>A0ABY7SXD7</accession>
<evidence type="ECO:0000313" key="2">
    <source>
        <dbReference type="EMBL" id="WCR11702.1"/>
    </source>
</evidence>
<gene>
    <name evidence="2" type="ORF">JHW45_04820</name>
</gene>
<feature type="domain" description="Anti-sigma K factor RskA C-terminal" evidence="1">
    <location>
        <begin position="107"/>
        <end position="228"/>
    </location>
</feature>
<evidence type="ECO:0000259" key="1">
    <source>
        <dbReference type="Pfam" id="PF10099"/>
    </source>
</evidence>
<dbReference type="InterPro" id="IPR051474">
    <property type="entry name" value="Anti-sigma-K/W_factor"/>
</dbReference>
<dbReference type="EMBL" id="CP067134">
    <property type="protein sequence ID" value="WCR11702.1"/>
    <property type="molecule type" value="Genomic_DNA"/>
</dbReference>
<sequence length="237" mass="25084">MTDDTPLTPEEQDDALAAELALGLLEGDEAQDAVARLAEDPDFAQAVRDWQERLAGLAEGLTPVMAPARARQGIREKLGHGLAPLSDAPADGRRWWQRPIPALAGLAAVAAVALLLWMPAETPEPPTAGPDYQAQLVAEESDLRVAARLEGDEMEIALEQGAPPEGRDYEIWWIRPDGSAPISLGLVPHQGNARMTLPPELDPSEGIRIALTDEPAGGSPQGVATGPVVAIADLTRS</sequence>
<dbReference type="RefSeq" id="WP_272859818.1">
    <property type="nucleotide sequence ID" value="NZ_CP067134.1"/>
</dbReference>
<organism evidence="2 3">
    <name type="scientific">Paracoccus stylophorae</name>
    <dbReference type="NCBI Taxonomy" id="659350"/>
    <lineage>
        <taxon>Bacteria</taxon>
        <taxon>Pseudomonadati</taxon>
        <taxon>Pseudomonadota</taxon>
        <taxon>Alphaproteobacteria</taxon>
        <taxon>Rhodobacterales</taxon>
        <taxon>Paracoccaceae</taxon>
        <taxon>Paracoccus</taxon>
    </lineage>
</organism>
<keyword evidence="3" id="KW-1185">Reference proteome</keyword>
<protein>
    <submittedName>
        <fullName evidence="2">Anti-sigma factor</fullName>
    </submittedName>
</protein>
<dbReference type="PANTHER" id="PTHR37461:SF1">
    <property type="entry name" value="ANTI-SIGMA-K FACTOR RSKA"/>
    <property type="match status" value="1"/>
</dbReference>
<dbReference type="Pfam" id="PF10099">
    <property type="entry name" value="RskA_C"/>
    <property type="match status" value="1"/>
</dbReference>
<evidence type="ECO:0000313" key="3">
    <source>
        <dbReference type="Proteomes" id="UP001218412"/>
    </source>
</evidence>
<proteinExistence type="predicted"/>
<dbReference type="PANTHER" id="PTHR37461">
    <property type="entry name" value="ANTI-SIGMA-K FACTOR RSKA"/>
    <property type="match status" value="1"/>
</dbReference>
<reference evidence="2 3" key="1">
    <citation type="submission" date="2021-01" db="EMBL/GenBank/DDBJ databases">
        <title>Biogeographic distribution of Paracoccus.</title>
        <authorList>
            <person name="Hollensteiner J."/>
            <person name="Leineberger J."/>
            <person name="Brinkhoff T."/>
            <person name="Daniel R."/>
        </authorList>
    </citation>
    <scope>NUCLEOTIDE SEQUENCE [LARGE SCALE GENOMIC DNA]</scope>
    <source>
        <strain evidence="2 3">LMG25392</strain>
    </source>
</reference>